<feature type="chain" id="PRO_5045457790" evidence="1">
    <location>
        <begin position="23"/>
        <end position="839"/>
    </location>
</feature>
<sequence length="839" mass="87205">MKKVVSFKSLLALLAIVFVAWSCDNDENDETAKAAIEKNIVETAVGNDALQSLVAALTSADNNEGTDLIGTLSGEGPFTVFAPTDAAFAALLESLDDFDSLEDFDTPEERAILTTILTYHVVSGVAAKSSDLSGGQMISTVQGEDVTVSLEGGVFIKDKQAEEVAAAKVVIADVEASNGVVHVIDKVLLPQAIIDALNSGDMTNEMGTLVDVVVATEALSILEAAVIKAGLAETLSSEGPFTVFAPTDDAFVALLEVLGDDYNGLDDFDTEAEMALLKDILLYHVIAAKVMAADLAPGSVGTALAENSLEIIASGDTFTIGDASGTDANITATDIMASNGVAHTIDKVLLPQSAIDFVATLSLKSIVDTAIATDDLSLLVDALIQADAGLVETLNGDGPFTVFAPTNQAFADLLDVLGDDFNSLSDFDTEAEKALLVKVLTYHVVAGTAAFSTDLSNGQNIETFQGENVGINLKDGTVHIIDATETNAAVIAADVKATNGVVHIIDKVLLPQEVLDLLAEMSLQTIVEIAVATDDLSLLVGALGQADAGLVETLNGTGPFTVFAPTNAAFVDLLNALGDDFNSLADFDTEAEKSLLVKVLTYHVVAGTAAFSTDLSDGQNIETFQGENVGINIKDGTVHIVDATETNAAVIAADIKASNGVVHVINKVLLPQEVLDILNPPVPNIVETAQSVQDLSLLVEALIQADAGLVGVLSGDGPFTVFAPSNAAFAALLDALGNDYHSLADFDTAQEKALLARVLTYHVVPGAAASTDLSNHQELVTVQGESLFAILNHGVQIRDKSAVDANVTTADVIASNGIVHIVDKVLQTQEIVDILNPGH</sequence>
<organism evidence="3 4">
    <name type="scientific">Maribacter chungangensis</name>
    <dbReference type="NCBI Taxonomy" id="1069117"/>
    <lineage>
        <taxon>Bacteria</taxon>
        <taxon>Pseudomonadati</taxon>
        <taxon>Bacteroidota</taxon>
        <taxon>Flavobacteriia</taxon>
        <taxon>Flavobacteriales</taxon>
        <taxon>Flavobacteriaceae</taxon>
        <taxon>Maribacter</taxon>
    </lineage>
</organism>
<evidence type="ECO:0000259" key="2">
    <source>
        <dbReference type="PROSITE" id="PS50213"/>
    </source>
</evidence>
<protein>
    <submittedName>
        <fullName evidence="3">Fasciclin domain-containing protein</fullName>
    </submittedName>
</protein>
<name>A0ABW3B452_9FLAO</name>
<dbReference type="PROSITE" id="PS50213">
    <property type="entry name" value="FAS1"/>
    <property type="match status" value="5"/>
</dbReference>
<evidence type="ECO:0000313" key="4">
    <source>
        <dbReference type="Proteomes" id="UP001597012"/>
    </source>
</evidence>
<accession>A0ABW3B452</accession>
<proteinExistence type="predicted"/>
<feature type="domain" description="FAS1" evidence="2">
    <location>
        <begin position="523"/>
        <end position="669"/>
    </location>
</feature>
<dbReference type="InterPro" id="IPR036378">
    <property type="entry name" value="FAS1_dom_sf"/>
</dbReference>
<feature type="domain" description="FAS1" evidence="2">
    <location>
        <begin position="363"/>
        <end position="509"/>
    </location>
</feature>
<dbReference type="Pfam" id="PF02469">
    <property type="entry name" value="Fasciclin"/>
    <property type="match status" value="5"/>
</dbReference>
<dbReference type="SUPFAM" id="SSF82153">
    <property type="entry name" value="FAS1 domain"/>
    <property type="match status" value="5"/>
</dbReference>
<dbReference type="PANTHER" id="PTHR10900:SF77">
    <property type="entry name" value="FI19380P1"/>
    <property type="match status" value="1"/>
</dbReference>
<dbReference type="InterPro" id="IPR050904">
    <property type="entry name" value="Adhesion/Biosynth-related"/>
</dbReference>
<feature type="signal peptide" evidence="1">
    <location>
        <begin position="1"/>
        <end position="22"/>
    </location>
</feature>
<feature type="domain" description="FAS1" evidence="2">
    <location>
        <begin position="206"/>
        <end position="349"/>
    </location>
</feature>
<keyword evidence="1" id="KW-0732">Signal</keyword>
<dbReference type="EMBL" id="JBHTHY010000007">
    <property type="protein sequence ID" value="MFD0797993.1"/>
    <property type="molecule type" value="Genomic_DNA"/>
</dbReference>
<keyword evidence="4" id="KW-1185">Reference proteome</keyword>
<dbReference type="PANTHER" id="PTHR10900">
    <property type="entry name" value="PERIOSTIN-RELATED"/>
    <property type="match status" value="1"/>
</dbReference>
<feature type="domain" description="FAS1" evidence="2">
    <location>
        <begin position="37"/>
        <end position="188"/>
    </location>
</feature>
<dbReference type="Gene3D" id="2.30.180.10">
    <property type="entry name" value="FAS1 domain"/>
    <property type="match status" value="5"/>
</dbReference>
<dbReference type="SMART" id="SM00554">
    <property type="entry name" value="FAS1"/>
    <property type="match status" value="5"/>
</dbReference>
<evidence type="ECO:0000313" key="3">
    <source>
        <dbReference type="EMBL" id="MFD0797993.1"/>
    </source>
</evidence>
<dbReference type="RefSeq" id="WP_379934529.1">
    <property type="nucleotide sequence ID" value="NZ_JBHTHY010000007.1"/>
</dbReference>
<evidence type="ECO:0000256" key="1">
    <source>
        <dbReference type="SAM" id="SignalP"/>
    </source>
</evidence>
<comment type="caution">
    <text evidence="3">The sequence shown here is derived from an EMBL/GenBank/DDBJ whole genome shotgun (WGS) entry which is preliminary data.</text>
</comment>
<feature type="domain" description="FAS1" evidence="2">
    <location>
        <begin position="682"/>
        <end position="826"/>
    </location>
</feature>
<dbReference type="Proteomes" id="UP001597012">
    <property type="component" value="Unassembled WGS sequence"/>
</dbReference>
<reference evidence="4" key="1">
    <citation type="journal article" date="2019" name="Int. J. Syst. Evol. Microbiol.">
        <title>The Global Catalogue of Microorganisms (GCM) 10K type strain sequencing project: providing services to taxonomists for standard genome sequencing and annotation.</title>
        <authorList>
            <consortium name="The Broad Institute Genomics Platform"/>
            <consortium name="The Broad Institute Genome Sequencing Center for Infectious Disease"/>
            <person name="Wu L."/>
            <person name="Ma J."/>
        </authorList>
    </citation>
    <scope>NUCLEOTIDE SEQUENCE [LARGE SCALE GENOMIC DNA]</scope>
    <source>
        <strain evidence="4">CCUG 61948</strain>
    </source>
</reference>
<dbReference type="InterPro" id="IPR000782">
    <property type="entry name" value="FAS1_domain"/>
</dbReference>
<gene>
    <name evidence="3" type="ORF">ACFQZJ_11005</name>
</gene>